<feature type="transmembrane region" description="Helical" evidence="1">
    <location>
        <begin position="30"/>
        <end position="51"/>
    </location>
</feature>
<dbReference type="Proteomes" id="UP000252893">
    <property type="component" value="Unassembled WGS sequence"/>
</dbReference>
<accession>A0A366E7V2</accession>
<keyword evidence="1" id="KW-0472">Membrane</keyword>
<dbReference type="Gene3D" id="2.60.450.10">
    <property type="entry name" value="Lipopolysaccharide (LPS) transport protein A like domain"/>
    <property type="match status" value="1"/>
</dbReference>
<keyword evidence="1" id="KW-1133">Transmembrane helix</keyword>
<sequence length="221" mass="23615">MSNHKMVFGASQKSTAVFHAAKRHSIRVRVLKTALPVAALAVAAVFSWYTFLAAPASTVKVELDPSESGKLVMTGPQLKGYTKDKRPFSMVAERAVQDAKQSGVVALEGIKAQLPVGDKDSAEIDAVSGVYDSNNGRLQFDDAFTVKTTDGMEAKLGSASVNMSSGEMSTDKPVDIRTENAHIRANKMRIEESGKVMVFESDVHLTIEPVAETAAAVKKGS</sequence>
<comment type="caution">
    <text evidence="2">The sequence shown here is derived from an EMBL/GenBank/DDBJ whole genome shotgun (WGS) entry which is preliminary data.</text>
</comment>
<reference evidence="2 3" key="1">
    <citation type="submission" date="2018-06" db="EMBL/GenBank/DDBJ databases">
        <title>Genomic Encyclopedia of Type Strains, Phase IV (KMG-IV): sequencing the most valuable type-strain genomes for metagenomic binning, comparative biology and taxonomic classification.</title>
        <authorList>
            <person name="Goeker M."/>
        </authorList>
    </citation>
    <scope>NUCLEOTIDE SEQUENCE [LARGE SCALE GENOMIC DNA]</scope>
    <source>
        <strain evidence="2 3">DSM 25619</strain>
    </source>
</reference>
<dbReference type="InterPro" id="IPR010664">
    <property type="entry name" value="LipoPS_assembly_LptC-rel"/>
</dbReference>
<keyword evidence="1" id="KW-0812">Transmembrane</keyword>
<dbReference type="Pfam" id="PF06835">
    <property type="entry name" value="LptC"/>
    <property type="match status" value="1"/>
</dbReference>
<keyword evidence="3" id="KW-1185">Reference proteome</keyword>
<dbReference type="EMBL" id="QNRH01000002">
    <property type="protein sequence ID" value="RBO97564.1"/>
    <property type="molecule type" value="Genomic_DNA"/>
</dbReference>
<proteinExistence type="predicted"/>
<name>A0A366E7V2_9HYPH</name>
<dbReference type="AlphaFoldDB" id="A0A366E7V2"/>
<gene>
    <name evidence="2" type="ORF">DFR47_102349</name>
</gene>
<evidence type="ECO:0000256" key="1">
    <source>
        <dbReference type="SAM" id="Phobius"/>
    </source>
</evidence>
<organism evidence="2 3">
    <name type="scientific">Pseudochrobactrum asaccharolyticum</name>
    <dbReference type="NCBI Taxonomy" id="354351"/>
    <lineage>
        <taxon>Bacteria</taxon>
        <taxon>Pseudomonadati</taxon>
        <taxon>Pseudomonadota</taxon>
        <taxon>Alphaproteobacteria</taxon>
        <taxon>Hyphomicrobiales</taxon>
        <taxon>Brucellaceae</taxon>
        <taxon>Pseudochrobactrum</taxon>
    </lineage>
</organism>
<dbReference type="NCBIfam" id="TIGR04409">
    <property type="entry name" value="LptC_YrbK"/>
    <property type="match status" value="1"/>
</dbReference>
<evidence type="ECO:0000313" key="2">
    <source>
        <dbReference type="EMBL" id="RBO97564.1"/>
    </source>
</evidence>
<dbReference type="InterPro" id="IPR026265">
    <property type="entry name" value="LptC"/>
</dbReference>
<evidence type="ECO:0000313" key="3">
    <source>
        <dbReference type="Proteomes" id="UP000252893"/>
    </source>
</evidence>
<dbReference type="GO" id="GO:0005886">
    <property type="term" value="C:plasma membrane"/>
    <property type="evidence" value="ECO:0007669"/>
    <property type="project" value="InterPro"/>
</dbReference>
<dbReference type="GO" id="GO:0015221">
    <property type="term" value="F:lipopolysaccharide transmembrane transporter activity"/>
    <property type="evidence" value="ECO:0007669"/>
    <property type="project" value="InterPro"/>
</dbReference>
<protein>
    <submittedName>
        <fullName evidence="2">Lipopolysaccharide export system protein LptC</fullName>
    </submittedName>
</protein>